<dbReference type="STRING" id="75743.A0A401QA70"/>
<keyword evidence="1" id="KW-0238">DNA-binding</keyword>
<gene>
    <name evidence="6" type="ORF">scyTo_0021971</name>
</gene>
<dbReference type="PROSITE" id="PS50943">
    <property type="entry name" value="HTH_CROC1"/>
    <property type="match status" value="1"/>
</dbReference>
<dbReference type="OrthoDB" id="9909311at2759"/>
<dbReference type="AlphaFoldDB" id="A0A401QA70"/>
<feature type="domain" description="HTH cro/C1-type" evidence="4">
    <location>
        <begin position="19"/>
        <end position="51"/>
    </location>
</feature>
<evidence type="ECO:0000256" key="1">
    <source>
        <dbReference type="ARBA" id="ARBA00023125"/>
    </source>
</evidence>
<sequence length="232" mass="26240">MESTRKKQKELTLSEKIQVLELLQRQKISQMELAKRFGVTQPVISRLIKNKEKVLMEWHNNSNPDRKRKREGRDSDVDTALLQWFQIARAQHVLVSDDVLAAKAKGLADAMQIRNFVPTVGWINRWKARHGAFLQQAIGETDGRGQSSGSASQEVVPPEGMTEEEFHQYVEQAAIKVCVWDIADQEPGNSMKAITKSEAIDVEEEKTMPTFKIARGSNGQLTPSSSQYNTYV</sequence>
<dbReference type="GO" id="GO:0003677">
    <property type="term" value="F:DNA binding"/>
    <property type="evidence" value="ECO:0007669"/>
    <property type="project" value="UniProtKB-KW"/>
</dbReference>
<organism evidence="6 7">
    <name type="scientific">Scyliorhinus torazame</name>
    <name type="common">Cloudy catshark</name>
    <name type="synonym">Catulus torazame</name>
    <dbReference type="NCBI Taxonomy" id="75743"/>
    <lineage>
        <taxon>Eukaryota</taxon>
        <taxon>Metazoa</taxon>
        <taxon>Chordata</taxon>
        <taxon>Craniata</taxon>
        <taxon>Vertebrata</taxon>
        <taxon>Chondrichthyes</taxon>
        <taxon>Elasmobranchii</taxon>
        <taxon>Galeomorphii</taxon>
        <taxon>Galeoidea</taxon>
        <taxon>Carcharhiniformes</taxon>
        <taxon>Scyliorhinidae</taxon>
        <taxon>Scyliorhinus</taxon>
    </lineage>
</organism>
<dbReference type="InterPro" id="IPR001387">
    <property type="entry name" value="Cro/C1-type_HTH"/>
</dbReference>
<dbReference type="SUPFAM" id="SSF46689">
    <property type="entry name" value="Homeodomain-like"/>
    <property type="match status" value="2"/>
</dbReference>
<dbReference type="Proteomes" id="UP000288216">
    <property type="component" value="Unassembled WGS sequence"/>
</dbReference>
<name>A0A401QA70_SCYTO</name>
<proteinExistence type="predicted"/>
<dbReference type="PANTHER" id="PTHR19303">
    <property type="entry name" value="TRANSPOSON"/>
    <property type="match status" value="1"/>
</dbReference>
<feature type="region of interest" description="Disordered" evidence="3">
    <location>
        <begin position="140"/>
        <end position="161"/>
    </location>
</feature>
<dbReference type="PROSITE" id="PS51253">
    <property type="entry name" value="HTH_CENPB"/>
    <property type="match status" value="1"/>
</dbReference>
<dbReference type="InterPro" id="IPR009057">
    <property type="entry name" value="Homeodomain-like_sf"/>
</dbReference>
<keyword evidence="2" id="KW-0539">Nucleus</keyword>
<evidence type="ECO:0000256" key="3">
    <source>
        <dbReference type="SAM" id="MobiDB-lite"/>
    </source>
</evidence>
<dbReference type="CDD" id="cd00093">
    <property type="entry name" value="HTH_XRE"/>
    <property type="match status" value="1"/>
</dbReference>
<dbReference type="GO" id="GO:0005634">
    <property type="term" value="C:nucleus"/>
    <property type="evidence" value="ECO:0007669"/>
    <property type="project" value="TreeGrafter"/>
</dbReference>
<dbReference type="Pfam" id="PF04218">
    <property type="entry name" value="CENP-B_N"/>
    <property type="match status" value="1"/>
</dbReference>
<dbReference type="Pfam" id="PF03221">
    <property type="entry name" value="HTH_Tnp_Tc5"/>
    <property type="match status" value="1"/>
</dbReference>
<evidence type="ECO:0000259" key="4">
    <source>
        <dbReference type="PROSITE" id="PS50943"/>
    </source>
</evidence>
<dbReference type="InterPro" id="IPR007889">
    <property type="entry name" value="HTH_Psq"/>
</dbReference>
<keyword evidence="7" id="KW-1185">Reference proteome</keyword>
<protein>
    <submittedName>
        <fullName evidence="6">Uncharacterized protein</fullName>
    </submittedName>
</protein>
<dbReference type="InterPro" id="IPR006600">
    <property type="entry name" value="HTH_CenpB_DNA-bd_dom"/>
</dbReference>
<feature type="domain" description="HTH CENPB-type" evidence="5">
    <location>
        <begin position="65"/>
        <end position="136"/>
    </location>
</feature>
<dbReference type="EMBL" id="BFAA01020697">
    <property type="protein sequence ID" value="GCB82283.1"/>
    <property type="molecule type" value="Genomic_DNA"/>
</dbReference>
<accession>A0A401QA70</accession>
<reference evidence="6 7" key="1">
    <citation type="journal article" date="2018" name="Nat. Ecol. Evol.">
        <title>Shark genomes provide insights into elasmobranch evolution and the origin of vertebrates.</title>
        <authorList>
            <person name="Hara Y"/>
            <person name="Yamaguchi K"/>
            <person name="Onimaru K"/>
            <person name="Kadota M"/>
            <person name="Koyanagi M"/>
            <person name="Keeley SD"/>
            <person name="Tatsumi K"/>
            <person name="Tanaka K"/>
            <person name="Motone F"/>
            <person name="Kageyama Y"/>
            <person name="Nozu R"/>
            <person name="Adachi N"/>
            <person name="Nishimura O"/>
            <person name="Nakagawa R"/>
            <person name="Tanegashima C"/>
            <person name="Kiyatake I"/>
            <person name="Matsumoto R"/>
            <person name="Murakumo K"/>
            <person name="Nishida K"/>
            <person name="Terakita A"/>
            <person name="Kuratani S"/>
            <person name="Sato K"/>
            <person name="Hyodo S Kuraku.S."/>
        </authorList>
    </citation>
    <scope>NUCLEOTIDE SEQUENCE [LARGE SCALE GENOMIC DNA]</scope>
</reference>
<dbReference type="SMART" id="SM00674">
    <property type="entry name" value="CENPB"/>
    <property type="match status" value="1"/>
</dbReference>
<comment type="caution">
    <text evidence="6">The sequence shown here is derived from an EMBL/GenBank/DDBJ whole genome shotgun (WGS) entry which is preliminary data.</text>
</comment>
<dbReference type="Gene3D" id="1.10.10.60">
    <property type="entry name" value="Homeodomain-like"/>
    <property type="match status" value="2"/>
</dbReference>
<evidence type="ECO:0000259" key="5">
    <source>
        <dbReference type="PROSITE" id="PS51253"/>
    </source>
</evidence>
<evidence type="ECO:0000256" key="2">
    <source>
        <dbReference type="ARBA" id="ARBA00023242"/>
    </source>
</evidence>
<dbReference type="OMA" id="DIADQEP"/>
<dbReference type="InterPro" id="IPR050863">
    <property type="entry name" value="CenT-Element_Derived"/>
</dbReference>
<dbReference type="PANTHER" id="PTHR19303:SF36">
    <property type="entry name" value="TIGGER TRANSPOSABLE ELEMENT-DERIVED PROTEIN 3"/>
    <property type="match status" value="1"/>
</dbReference>
<feature type="compositionally biased region" description="Polar residues" evidence="3">
    <location>
        <begin position="144"/>
        <end position="153"/>
    </location>
</feature>
<evidence type="ECO:0000313" key="6">
    <source>
        <dbReference type="EMBL" id="GCB82283.1"/>
    </source>
</evidence>
<evidence type="ECO:0000313" key="7">
    <source>
        <dbReference type="Proteomes" id="UP000288216"/>
    </source>
</evidence>